<dbReference type="AlphaFoldDB" id="A0A6L3ZJ97"/>
<dbReference type="OrthoDB" id="1495773at2"/>
<dbReference type="EMBL" id="WBVQ01000001">
    <property type="protein sequence ID" value="KAB2818004.1"/>
    <property type="molecule type" value="Genomic_DNA"/>
</dbReference>
<gene>
    <name evidence="1" type="ORF">F8C82_06260</name>
</gene>
<dbReference type="Pfam" id="PF05164">
    <property type="entry name" value="ZapA"/>
    <property type="match status" value="1"/>
</dbReference>
<keyword evidence="2" id="KW-1185">Reference proteome</keyword>
<dbReference type="InterPro" id="IPR036192">
    <property type="entry name" value="Cell_div_ZapA-like_sf"/>
</dbReference>
<evidence type="ECO:0000313" key="1">
    <source>
        <dbReference type="EMBL" id="KAB2818004.1"/>
    </source>
</evidence>
<evidence type="ECO:0000313" key="2">
    <source>
        <dbReference type="Proteomes" id="UP000484164"/>
    </source>
</evidence>
<dbReference type="GO" id="GO:0051301">
    <property type="term" value="P:cell division"/>
    <property type="evidence" value="ECO:0007669"/>
    <property type="project" value="UniProtKB-KW"/>
</dbReference>
<comment type="caution">
    <text evidence="1">The sequence shown here is derived from an EMBL/GenBank/DDBJ whole genome shotgun (WGS) entry which is preliminary data.</text>
</comment>
<dbReference type="Proteomes" id="UP000484164">
    <property type="component" value="Unassembled WGS sequence"/>
</dbReference>
<reference evidence="1 2" key="1">
    <citation type="submission" date="2019-10" db="EMBL/GenBank/DDBJ databases">
        <title>Genome sequence of Phaeocystidibacter marisrubri JCM30614 (type strain).</title>
        <authorList>
            <person name="Bowman J.P."/>
        </authorList>
    </citation>
    <scope>NUCLEOTIDE SEQUENCE [LARGE SCALE GENOMIC DNA]</scope>
    <source>
        <strain evidence="1 2">JCM 30614</strain>
    </source>
</reference>
<sequence length="95" mass="10791">MEQTLKIKVNIAQRVYPLTIRRDEEERVRKAVSAINEAVKRFEERYAVSDKQDVLAMCTLQFATQFLALKRGEEGVVAPLEEALKGLEAQLDAVL</sequence>
<keyword evidence="1" id="KW-0132">Cell division</keyword>
<dbReference type="SUPFAM" id="SSF102829">
    <property type="entry name" value="Cell division protein ZapA-like"/>
    <property type="match status" value="1"/>
</dbReference>
<dbReference type="RefSeq" id="WP_151692692.1">
    <property type="nucleotide sequence ID" value="NZ_BMGX01000002.1"/>
</dbReference>
<keyword evidence="1" id="KW-0131">Cell cycle</keyword>
<name>A0A6L3ZJ97_9FLAO</name>
<proteinExistence type="predicted"/>
<dbReference type="InterPro" id="IPR007838">
    <property type="entry name" value="Cell_div_ZapA-like"/>
</dbReference>
<organism evidence="1 2">
    <name type="scientific">Phaeocystidibacter marisrubri</name>
    <dbReference type="NCBI Taxonomy" id="1577780"/>
    <lineage>
        <taxon>Bacteria</taxon>
        <taxon>Pseudomonadati</taxon>
        <taxon>Bacteroidota</taxon>
        <taxon>Flavobacteriia</taxon>
        <taxon>Flavobacteriales</taxon>
        <taxon>Phaeocystidibacteraceae</taxon>
        <taxon>Phaeocystidibacter</taxon>
    </lineage>
</organism>
<accession>A0A6L3ZJ97</accession>
<protein>
    <submittedName>
        <fullName evidence="1">Cell division protein ZapA</fullName>
    </submittedName>
</protein>